<keyword evidence="1" id="KW-1133">Transmembrane helix</keyword>
<feature type="transmembrane region" description="Helical" evidence="1">
    <location>
        <begin position="6"/>
        <end position="30"/>
    </location>
</feature>
<evidence type="ECO:0000313" key="3">
    <source>
        <dbReference type="Proteomes" id="UP001285636"/>
    </source>
</evidence>
<gene>
    <name evidence="2" type="ORF">RYX45_10690</name>
</gene>
<keyword evidence="1" id="KW-0472">Membrane</keyword>
<accession>A0AAJ2U1Z4</accession>
<evidence type="ECO:0000313" key="2">
    <source>
        <dbReference type="EMBL" id="MDV2885645.1"/>
    </source>
</evidence>
<keyword evidence="1" id="KW-0812">Transmembrane</keyword>
<name>A0AAJ2U1Z4_ALKPS</name>
<dbReference type="Proteomes" id="UP001285636">
    <property type="component" value="Unassembled WGS sequence"/>
</dbReference>
<proteinExistence type="predicted"/>
<dbReference type="AlphaFoldDB" id="A0AAJ2U1Z4"/>
<sequence>METMDNFAYLIMQILTVVLLVGTLGLSFFVGKVWKKNHGY</sequence>
<dbReference type="EMBL" id="JAWJAY010000002">
    <property type="protein sequence ID" value="MDV2885645.1"/>
    <property type="molecule type" value="Genomic_DNA"/>
</dbReference>
<evidence type="ECO:0000256" key="1">
    <source>
        <dbReference type="SAM" id="Phobius"/>
    </source>
</evidence>
<dbReference type="RefSeq" id="WP_012959744.1">
    <property type="nucleotide sequence ID" value="NZ_CP117835.1"/>
</dbReference>
<comment type="caution">
    <text evidence="2">The sequence shown here is derived from an EMBL/GenBank/DDBJ whole genome shotgun (WGS) entry which is preliminary data.</text>
</comment>
<organism evidence="2 3">
    <name type="scientific">Alkalihalophilus pseudofirmus</name>
    <name type="common">Bacillus pseudofirmus</name>
    <dbReference type="NCBI Taxonomy" id="79885"/>
    <lineage>
        <taxon>Bacteria</taxon>
        <taxon>Bacillati</taxon>
        <taxon>Bacillota</taxon>
        <taxon>Bacilli</taxon>
        <taxon>Bacillales</taxon>
        <taxon>Bacillaceae</taxon>
        <taxon>Alkalihalophilus</taxon>
    </lineage>
</organism>
<reference evidence="2" key="1">
    <citation type="submission" date="2023-10" db="EMBL/GenBank/DDBJ databases">
        <title>Screening of Alkalihalophilus pseudofirmusBZ-TG-HK211 and Its Alleviation of Salt Stress on Rapeseed Growth.</title>
        <authorList>
            <person name="Zhao B."/>
            <person name="Guo T."/>
        </authorList>
    </citation>
    <scope>NUCLEOTIDE SEQUENCE</scope>
    <source>
        <strain evidence="2">BZ-TG-HK211</strain>
    </source>
</reference>
<protein>
    <submittedName>
        <fullName evidence="2">Uncharacterized protein</fullName>
    </submittedName>
</protein>